<keyword evidence="8" id="KW-0449">Lipoprotein</keyword>
<comment type="subcellular location">
    <subcellularLocation>
        <location evidence="1">Membrane</location>
        <topology evidence="1">Lipid-anchor</topology>
        <topology evidence="1">GPI-anchor</topology>
    </subcellularLocation>
</comment>
<dbReference type="PANTHER" id="PTHR33562">
    <property type="entry name" value="ATILLA, ISOFORM B-RELATED-RELATED"/>
    <property type="match status" value="1"/>
</dbReference>
<evidence type="ECO:0000256" key="7">
    <source>
        <dbReference type="ARBA" id="ARBA00023180"/>
    </source>
</evidence>
<comment type="caution">
    <text evidence="10">The sequence shown here is derived from an EMBL/GenBank/DDBJ whole genome shotgun (WGS) entry which is preliminary data.</text>
</comment>
<feature type="chain" id="PRO_5040512630" description="Protein sleepless" evidence="9">
    <location>
        <begin position="18"/>
        <end position="140"/>
    </location>
</feature>
<reference evidence="10" key="1">
    <citation type="submission" date="2022-03" db="EMBL/GenBank/DDBJ databases">
        <authorList>
            <person name="Sayadi A."/>
        </authorList>
    </citation>
    <scope>NUCLEOTIDE SEQUENCE</scope>
</reference>
<keyword evidence="7" id="KW-0325">Glycoprotein</keyword>
<evidence type="ECO:0000256" key="3">
    <source>
        <dbReference type="ARBA" id="ARBA00022692"/>
    </source>
</evidence>
<evidence type="ECO:0000256" key="4">
    <source>
        <dbReference type="ARBA" id="ARBA00022729"/>
    </source>
</evidence>
<keyword evidence="3" id="KW-0812">Transmembrane</keyword>
<evidence type="ECO:0000256" key="2">
    <source>
        <dbReference type="ARBA" id="ARBA00022622"/>
    </source>
</evidence>
<dbReference type="AlphaFoldDB" id="A0A9P0P5Q2"/>
<keyword evidence="2" id="KW-0336">GPI-anchor</keyword>
<protein>
    <recommendedName>
        <fullName evidence="12">Protein sleepless</fullName>
    </recommendedName>
</protein>
<keyword evidence="5" id="KW-1133">Transmembrane helix</keyword>
<sequence>MTRILFIVVGLMTISYSGEIRRLCIQLVDFGENLASGALQCYECLTCTDPFNASQAIKKTCPTAIEQVCYKFKASAGGVDVVTRGCIPKTSSDVFCDSAKKSSSVVDYCGTCSTDLCNSSSAIASSLVILMTTMFVKLVV</sequence>
<dbReference type="GO" id="GO:0032222">
    <property type="term" value="P:regulation of synaptic transmission, cholinergic"/>
    <property type="evidence" value="ECO:0007669"/>
    <property type="project" value="InterPro"/>
</dbReference>
<keyword evidence="4 9" id="KW-0732">Signal</keyword>
<dbReference type="InterPro" id="IPR050975">
    <property type="entry name" value="Sleep_regulator"/>
</dbReference>
<organism evidence="10 11">
    <name type="scientific">Acanthoscelides obtectus</name>
    <name type="common">Bean weevil</name>
    <name type="synonym">Bruchus obtectus</name>
    <dbReference type="NCBI Taxonomy" id="200917"/>
    <lineage>
        <taxon>Eukaryota</taxon>
        <taxon>Metazoa</taxon>
        <taxon>Ecdysozoa</taxon>
        <taxon>Arthropoda</taxon>
        <taxon>Hexapoda</taxon>
        <taxon>Insecta</taxon>
        <taxon>Pterygota</taxon>
        <taxon>Neoptera</taxon>
        <taxon>Endopterygota</taxon>
        <taxon>Coleoptera</taxon>
        <taxon>Polyphaga</taxon>
        <taxon>Cucujiformia</taxon>
        <taxon>Chrysomeloidea</taxon>
        <taxon>Chrysomelidae</taxon>
        <taxon>Bruchinae</taxon>
        <taxon>Bruchini</taxon>
        <taxon>Acanthoscelides</taxon>
    </lineage>
</organism>
<evidence type="ECO:0008006" key="12">
    <source>
        <dbReference type="Google" id="ProtNLM"/>
    </source>
</evidence>
<gene>
    <name evidence="10" type="ORF">ACAOBT_LOCUS9800</name>
</gene>
<accession>A0A9P0P5Q2</accession>
<evidence type="ECO:0000256" key="6">
    <source>
        <dbReference type="ARBA" id="ARBA00023136"/>
    </source>
</evidence>
<evidence type="ECO:0000313" key="10">
    <source>
        <dbReference type="EMBL" id="CAH1972077.1"/>
    </source>
</evidence>
<keyword evidence="11" id="KW-1185">Reference proteome</keyword>
<dbReference type="SUPFAM" id="SSF57302">
    <property type="entry name" value="Snake toxin-like"/>
    <property type="match status" value="1"/>
</dbReference>
<dbReference type="Gene3D" id="2.10.60.10">
    <property type="entry name" value="CD59"/>
    <property type="match status" value="1"/>
</dbReference>
<dbReference type="GO" id="GO:0030431">
    <property type="term" value="P:sleep"/>
    <property type="evidence" value="ECO:0007669"/>
    <property type="project" value="InterPro"/>
</dbReference>
<name>A0A9P0P5Q2_ACAOB</name>
<keyword evidence="6" id="KW-0472">Membrane</keyword>
<dbReference type="InterPro" id="IPR045860">
    <property type="entry name" value="Snake_toxin-like_sf"/>
</dbReference>
<evidence type="ECO:0000313" key="11">
    <source>
        <dbReference type="Proteomes" id="UP001152888"/>
    </source>
</evidence>
<dbReference type="EMBL" id="CAKOFQ010006794">
    <property type="protein sequence ID" value="CAH1972077.1"/>
    <property type="molecule type" value="Genomic_DNA"/>
</dbReference>
<dbReference type="InterPro" id="IPR031424">
    <property type="entry name" value="QVR-like"/>
</dbReference>
<proteinExistence type="predicted"/>
<dbReference type="Proteomes" id="UP001152888">
    <property type="component" value="Unassembled WGS sequence"/>
</dbReference>
<feature type="signal peptide" evidence="9">
    <location>
        <begin position="1"/>
        <end position="17"/>
    </location>
</feature>
<evidence type="ECO:0000256" key="5">
    <source>
        <dbReference type="ARBA" id="ARBA00022989"/>
    </source>
</evidence>
<dbReference type="Pfam" id="PF17064">
    <property type="entry name" value="QVR"/>
    <property type="match status" value="1"/>
</dbReference>
<evidence type="ECO:0000256" key="9">
    <source>
        <dbReference type="SAM" id="SignalP"/>
    </source>
</evidence>
<dbReference type="GO" id="GO:0098552">
    <property type="term" value="C:side of membrane"/>
    <property type="evidence" value="ECO:0007669"/>
    <property type="project" value="UniProtKB-KW"/>
</dbReference>
<evidence type="ECO:0000256" key="1">
    <source>
        <dbReference type="ARBA" id="ARBA00004589"/>
    </source>
</evidence>
<evidence type="ECO:0000256" key="8">
    <source>
        <dbReference type="ARBA" id="ARBA00023288"/>
    </source>
</evidence>